<dbReference type="RefSeq" id="WP_370442905.1">
    <property type="nucleotide sequence ID" value="NZ_JBGFTU010000026.1"/>
</dbReference>
<keyword evidence="4" id="KW-1185">Reference proteome</keyword>
<evidence type="ECO:0000256" key="1">
    <source>
        <dbReference type="SAM" id="MobiDB-lite"/>
    </source>
</evidence>
<dbReference type="Pfam" id="PF07687">
    <property type="entry name" value="M20_dimer"/>
    <property type="match status" value="1"/>
</dbReference>
<dbReference type="Pfam" id="PF01546">
    <property type="entry name" value="Peptidase_M20"/>
    <property type="match status" value="1"/>
</dbReference>
<name>A0ABV4H537_9ACTN</name>
<comment type="caution">
    <text evidence="3">The sequence shown here is derived from an EMBL/GenBank/DDBJ whole genome shotgun (WGS) entry which is preliminary data.</text>
</comment>
<evidence type="ECO:0000313" key="4">
    <source>
        <dbReference type="Proteomes" id="UP001565927"/>
    </source>
</evidence>
<dbReference type="InterPro" id="IPR002933">
    <property type="entry name" value="Peptidase_M20"/>
</dbReference>
<accession>A0ABV4H537</accession>
<dbReference type="InterPro" id="IPR036264">
    <property type="entry name" value="Bact_exopeptidase_dim_dom"/>
</dbReference>
<gene>
    <name evidence="3" type="ORF">AB2L27_18180</name>
</gene>
<dbReference type="Gene3D" id="3.40.630.10">
    <property type="entry name" value="Zn peptidases"/>
    <property type="match status" value="1"/>
</dbReference>
<dbReference type="InterPro" id="IPR052030">
    <property type="entry name" value="Peptidase_M20/M20A_hydrolases"/>
</dbReference>
<dbReference type="InterPro" id="IPR011650">
    <property type="entry name" value="Peptidase_M20_dimer"/>
</dbReference>
<dbReference type="PANTHER" id="PTHR30575:SF3">
    <property type="entry name" value="PEPTIDASE M20 DIMERISATION DOMAIN-CONTAINING PROTEIN"/>
    <property type="match status" value="1"/>
</dbReference>
<evidence type="ECO:0000313" key="3">
    <source>
        <dbReference type="EMBL" id="MEZ0166690.1"/>
    </source>
</evidence>
<sequence length="412" mass="41574">MSTAPAPPAPAAPPTGPLDWLPGWWSQVHADPETGGREVRTAARTAAALSGAGCAVHEGLGGTGVVGLLRNGSGPTVLLRAELDALAVAGPDGTTGAHHACGHDLNLAALVGTAHVLAGRTDRWCGTLAVLAQPAEELLTGARAVLDAGLLELVGEPDVVLAQHAATLPAGTVAHAAPGPSGPHPRATAAGARGRVEFRGPGGHPGTTRGPDVGTLLAELVLALPGCAAGDGTVRAGRSEVGTAANVVPTHAVLELSVRADDEAARDRITVRTTARARSLASTLDGATAHVVWTSVPAVHADGPLTDRLEDAQRTAGLGVTRVPPLGAVEDVGLLARSRSGRRVPLAYWLFGGVEEARWVEALACGAPCVEARLGAAHTAAFALDPIPALRTGVRALLAASHSVFDHPHTPR</sequence>
<dbReference type="PANTHER" id="PTHR30575">
    <property type="entry name" value="PEPTIDASE M20"/>
    <property type="match status" value="1"/>
</dbReference>
<dbReference type="SUPFAM" id="SSF55031">
    <property type="entry name" value="Bacterial exopeptidase dimerisation domain"/>
    <property type="match status" value="1"/>
</dbReference>
<feature type="region of interest" description="Disordered" evidence="1">
    <location>
        <begin position="1"/>
        <end position="20"/>
    </location>
</feature>
<feature type="domain" description="Peptidase M20 dimerisation" evidence="2">
    <location>
        <begin position="192"/>
        <end position="277"/>
    </location>
</feature>
<evidence type="ECO:0000259" key="2">
    <source>
        <dbReference type="Pfam" id="PF07687"/>
    </source>
</evidence>
<dbReference type="SUPFAM" id="SSF53187">
    <property type="entry name" value="Zn-dependent exopeptidases"/>
    <property type="match status" value="1"/>
</dbReference>
<dbReference type="Proteomes" id="UP001565927">
    <property type="component" value="Unassembled WGS sequence"/>
</dbReference>
<organism evidence="3 4">
    <name type="scientific">Kineococcus halophytocola</name>
    <dbReference type="NCBI Taxonomy" id="3234027"/>
    <lineage>
        <taxon>Bacteria</taxon>
        <taxon>Bacillati</taxon>
        <taxon>Actinomycetota</taxon>
        <taxon>Actinomycetes</taxon>
        <taxon>Kineosporiales</taxon>
        <taxon>Kineosporiaceae</taxon>
        <taxon>Kineococcus</taxon>
    </lineage>
</organism>
<proteinExistence type="predicted"/>
<reference evidence="3 4" key="1">
    <citation type="submission" date="2024-07" db="EMBL/GenBank/DDBJ databases">
        <authorList>
            <person name="Thanompreechachai J."/>
            <person name="Duangmal K."/>
        </authorList>
    </citation>
    <scope>NUCLEOTIDE SEQUENCE [LARGE SCALE GENOMIC DNA]</scope>
    <source>
        <strain evidence="3 4">LSe6-4</strain>
    </source>
</reference>
<feature type="compositionally biased region" description="Pro residues" evidence="1">
    <location>
        <begin position="1"/>
        <end position="16"/>
    </location>
</feature>
<dbReference type="Gene3D" id="3.30.70.360">
    <property type="match status" value="1"/>
</dbReference>
<dbReference type="EMBL" id="JBGFTU010000026">
    <property type="protein sequence ID" value="MEZ0166690.1"/>
    <property type="molecule type" value="Genomic_DNA"/>
</dbReference>
<protein>
    <submittedName>
        <fullName evidence="3">M20/M25/M40 family metallo-hydrolase</fullName>
    </submittedName>
</protein>